<reference evidence="2" key="1">
    <citation type="submission" date="2020-04" db="EMBL/GenBank/DDBJ databases">
        <authorList>
            <person name="Alioto T."/>
            <person name="Alioto T."/>
            <person name="Gomez Garrido J."/>
        </authorList>
    </citation>
    <scope>NUCLEOTIDE SEQUENCE</scope>
    <source>
        <strain evidence="2">A484AB</strain>
    </source>
</reference>
<dbReference type="PANTHER" id="PTHR37984">
    <property type="entry name" value="PROTEIN CBG26694"/>
    <property type="match status" value="1"/>
</dbReference>
<name>A0A7D9II73_PARCT</name>
<proteinExistence type="predicted"/>
<dbReference type="EMBL" id="CACRXK020006443">
    <property type="protein sequence ID" value="CAB4009414.1"/>
    <property type="molecule type" value="Genomic_DNA"/>
</dbReference>
<dbReference type="InterPro" id="IPR043502">
    <property type="entry name" value="DNA/RNA_pol_sf"/>
</dbReference>
<dbReference type="CDD" id="cd01647">
    <property type="entry name" value="RT_LTR"/>
    <property type="match status" value="1"/>
</dbReference>
<keyword evidence="3" id="KW-1185">Reference proteome</keyword>
<evidence type="ECO:0000259" key="1">
    <source>
        <dbReference type="Pfam" id="PF00078"/>
    </source>
</evidence>
<dbReference type="InterPro" id="IPR043128">
    <property type="entry name" value="Rev_trsase/Diguanyl_cyclase"/>
</dbReference>
<dbReference type="PANTHER" id="PTHR37984:SF8">
    <property type="entry name" value="CCHC-TYPE DOMAIN-CONTAINING PROTEIN"/>
    <property type="match status" value="1"/>
</dbReference>
<dbReference type="FunFam" id="3.30.70.270:FF:000026">
    <property type="entry name" value="Transposon Ty3-G Gag-Pol polyprotein"/>
    <property type="match status" value="1"/>
</dbReference>
<dbReference type="AlphaFoldDB" id="A0A7D9II73"/>
<evidence type="ECO:0000313" key="3">
    <source>
        <dbReference type="Proteomes" id="UP001152795"/>
    </source>
</evidence>
<protein>
    <recommendedName>
        <fullName evidence="1">Reverse transcriptase domain-containing protein</fullName>
    </recommendedName>
</protein>
<dbReference type="Gene3D" id="3.30.70.270">
    <property type="match status" value="2"/>
</dbReference>
<dbReference type="InterPro" id="IPR050951">
    <property type="entry name" value="Retrovirus_Pol_polyprotein"/>
</dbReference>
<organism evidence="2 3">
    <name type="scientific">Paramuricea clavata</name>
    <name type="common">Red gorgonian</name>
    <name type="synonym">Violescent sea-whip</name>
    <dbReference type="NCBI Taxonomy" id="317549"/>
    <lineage>
        <taxon>Eukaryota</taxon>
        <taxon>Metazoa</taxon>
        <taxon>Cnidaria</taxon>
        <taxon>Anthozoa</taxon>
        <taxon>Octocorallia</taxon>
        <taxon>Malacalcyonacea</taxon>
        <taxon>Plexauridae</taxon>
        <taxon>Paramuricea</taxon>
    </lineage>
</organism>
<comment type="caution">
    <text evidence="2">The sequence shown here is derived from an EMBL/GenBank/DDBJ whole genome shotgun (WGS) entry which is preliminary data.</text>
</comment>
<dbReference type="SUPFAM" id="SSF56672">
    <property type="entry name" value="DNA/RNA polymerases"/>
    <property type="match status" value="1"/>
</dbReference>
<feature type="non-terminal residue" evidence="2">
    <location>
        <position position="416"/>
    </location>
</feature>
<feature type="domain" description="Reverse transcriptase" evidence="1">
    <location>
        <begin position="168"/>
        <end position="316"/>
    </location>
</feature>
<dbReference type="OrthoDB" id="5982854at2759"/>
<dbReference type="Proteomes" id="UP001152795">
    <property type="component" value="Unassembled WGS sequence"/>
</dbReference>
<dbReference type="InterPro" id="IPR000477">
    <property type="entry name" value="RT_dom"/>
</dbReference>
<dbReference type="Pfam" id="PF00078">
    <property type="entry name" value="RVT_1"/>
    <property type="match status" value="1"/>
</dbReference>
<gene>
    <name evidence="2" type="ORF">PACLA_8A039841</name>
</gene>
<sequence>QMMYPLEAGGRPIAQTQGPLVIGNDSRYLYTFTFRRMNDVKYQVKFLVVEENWTPLLGLNAVEKMKLLTVHSENFVNVVEKCDNDPVNKYPDVFDENLGTLSGKVHLQVDATCKPVVLPARKIPVAVREKFKNELKRLEDLKVIAPVDEPTELVSQIVVAMKKSGSLWICIDPKPLNAALKGEHYQIPVIDDLLPDLTDACVFTKVDLASAFWHLELDEESSVLTTFATPYGRFKWLRLPFGLNVSSEIFQKRLNQELEGLPCVKCIADDVLIYGTSEADHDRNLANFMCRCQHKGIKLNPQKLEFKCKEVPFHGHLLTTEGLKPDPEKVRAIREMPRPENREDVLRQNGMVTYLSRFLPHLSDAMKPLRDLTHKDVVWSWSDAHEKAWDNVKKLISAAPVLAYYQPAEQLEIQLL</sequence>
<accession>A0A7D9II73</accession>
<evidence type="ECO:0000313" key="2">
    <source>
        <dbReference type="EMBL" id="CAB4009414.1"/>
    </source>
</evidence>
<dbReference type="Gene3D" id="3.10.10.10">
    <property type="entry name" value="HIV Type 1 Reverse Transcriptase, subunit A, domain 1"/>
    <property type="match status" value="1"/>
</dbReference>